<evidence type="ECO:0000313" key="4">
    <source>
        <dbReference type="Proteomes" id="UP000734854"/>
    </source>
</evidence>
<accession>A0A8J5L490</accession>
<dbReference type="Proteomes" id="UP000734854">
    <property type="component" value="Unassembled WGS sequence"/>
</dbReference>
<sequence>MALQFASSALDISRRRRRWLILVAAVGFSGYGAYKLYHLPSVARRRRQLARLFNALVSISEAVVLVSDDLNRFLRSEKDEIPTSLKQLAKIAASEEFTASVSRFSEAVTVGIVRGLGSDSERGGKVGSCGLGPQIASPGFSDRFFEKLCSPAGTGFASIVVGSFARNLVLAIRSGGQGGESVGRHSDEAIPTWFRLLSDDNSRELIADCIQQFVSTAVTVYLEKTMVINPYDQIFSGLTNPKHEAKMKDILVSVCNGAVETLVRTSHHVMNNNGSLTSSVSRVNITGREGEVLEQLSNRQRNCLNDHNANNSVAWAERVSSTLAVPCNRKLVLDVTGRVTFETVRSFLDFLYWKLSDSARKGASVIHREVAERGLEVVRYVSAKSLASITICLALCMQLCVGTRFLTPA</sequence>
<feature type="transmembrane region" description="Helical" evidence="1">
    <location>
        <begin position="19"/>
        <end position="37"/>
    </location>
</feature>
<dbReference type="EMBL" id="JACMSC010000010">
    <property type="protein sequence ID" value="KAG6505550.1"/>
    <property type="molecule type" value="Genomic_DNA"/>
</dbReference>
<evidence type="ECO:0000256" key="1">
    <source>
        <dbReference type="SAM" id="Phobius"/>
    </source>
</evidence>
<dbReference type="OrthoDB" id="1641131at2759"/>
<gene>
    <name evidence="2" type="ORF">ZIOFF_037910</name>
    <name evidence="3" type="ORF">ZIOFF_037914</name>
</gene>
<name>A0A8J5L490_ZINOF</name>
<organism evidence="3 4">
    <name type="scientific">Zingiber officinale</name>
    <name type="common">Ginger</name>
    <name type="synonym">Amomum zingiber</name>
    <dbReference type="NCBI Taxonomy" id="94328"/>
    <lineage>
        <taxon>Eukaryota</taxon>
        <taxon>Viridiplantae</taxon>
        <taxon>Streptophyta</taxon>
        <taxon>Embryophyta</taxon>
        <taxon>Tracheophyta</taxon>
        <taxon>Spermatophyta</taxon>
        <taxon>Magnoliopsida</taxon>
        <taxon>Liliopsida</taxon>
        <taxon>Zingiberales</taxon>
        <taxon>Zingiberaceae</taxon>
        <taxon>Zingiber</taxon>
    </lineage>
</organism>
<evidence type="ECO:0000313" key="3">
    <source>
        <dbReference type="EMBL" id="KAG6505554.1"/>
    </source>
</evidence>
<evidence type="ECO:0008006" key="5">
    <source>
        <dbReference type="Google" id="ProtNLM"/>
    </source>
</evidence>
<proteinExistence type="predicted"/>
<keyword evidence="4" id="KW-1185">Reference proteome</keyword>
<reference evidence="3 4" key="1">
    <citation type="submission" date="2020-08" db="EMBL/GenBank/DDBJ databases">
        <title>Plant Genome Project.</title>
        <authorList>
            <person name="Zhang R.-G."/>
        </authorList>
    </citation>
    <scope>NUCLEOTIDE SEQUENCE [LARGE SCALE GENOMIC DNA]</scope>
    <source>
        <tissue evidence="3">Rhizome</tissue>
    </source>
</reference>
<keyword evidence="1" id="KW-1133">Transmembrane helix</keyword>
<dbReference type="PANTHER" id="PTHR21477">
    <property type="entry name" value="ZGC:172139"/>
    <property type="match status" value="1"/>
</dbReference>
<dbReference type="PANTHER" id="PTHR21477:SF12">
    <property type="entry name" value="PROTEIN PHLOEM PROTEIN 2-LIKE A10"/>
    <property type="match status" value="1"/>
</dbReference>
<dbReference type="InterPro" id="IPR019141">
    <property type="entry name" value="DUF2045"/>
</dbReference>
<evidence type="ECO:0000313" key="2">
    <source>
        <dbReference type="EMBL" id="KAG6505550.1"/>
    </source>
</evidence>
<comment type="caution">
    <text evidence="3">The sequence shown here is derived from an EMBL/GenBank/DDBJ whole genome shotgun (WGS) entry which is preliminary data.</text>
</comment>
<dbReference type="EMBL" id="JACMSC010000010">
    <property type="protein sequence ID" value="KAG6505554.1"/>
    <property type="molecule type" value="Genomic_DNA"/>
</dbReference>
<protein>
    <recommendedName>
        <fullName evidence="5">Protein PHLOEM PROTEIN 2-LIKE A10</fullName>
    </recommendedName>
</protein>
<keyword evidence="1" id="KW-0472">Membrane</keyword>
<dbReference type="AlphaFoldDB" id="A0A8J5L490"/>
<keyword evidence="1" id="KW-0812">Transmembrane</keyword>